<proteinExistence type="predicted"/>
<sequence>MESEFWTEFLEVWAYVHWPSLGGWGYFFGGLSVAAMYAIIFFSVALTVVKLSRLIAAALRRFRAAAIRRLRG</sequence>
<accession>A0A0F8X8E5</accession>
<feature type="transmembrane region" description="Helical" evidence="1">
    <location>
        <begin position="26"/>
        <end position="51"/>
    </location>
</feature>
<protein>
    <submittedName>
        <fullName evidence="2">Uncharacterized protein</fullName>
    </submittedName>
</protein>
<keyword evidence="1" id="KW-0472">Membrane</keyword>
<name>A0A0F8X8E5_9ZZZZ</name>
<keyword evidence="1" id="KW-1133">Transmembrane helix</keyword>
<reference evidence="2" key="1">
    <citation type="journal article" date="2015" name="Nature">
        <title>Complex archaea that bridge the gap between prokaryotes and eukaryotes.</title>
        <authorList>
            <person name="Spang A."/>
            <person name="Saw J.H."/>
            <person name="Jorgensen S.L."/>
            <person name="Zaremba-Niedzwiedzka K."/>
            <person name="Martijn J."/>
            <person name="Lind A.E."/>
            <person name="van Eijk R."/>
            <person name="Schleper C."/>
            <person name="Guy L."/>
            <person name="Ettema T.J."/>
        </authorList>
    </citation>
    <scope>NUCLEOTIDE SEQUENCE</scope>
</reference>
<dbReference type="EMBL" id="LAZR01060720">
    <property type="protein sequence ID" value="KKK65098.1"/>
    <property type="molecule type" value="Genomic_DNA"/>
</dbReference>
<dbReference type="AlphaFoldDB" id="A0A0F8X8E5"/>
<gene>
    <name evidence="2" type="ORF">LCGC14_2977590</name>
</gene>
<evidence type="ECO:0000256" key="1">
    <source>
        <dbReference type="SAM" id="Phobius"/>
    </source>
</evidence>
<comment type="caution">
    <text evidence="2">The sequence shown here is derived from an EMBL/GenBank/DDBJ whole genome shotgun (WGS) entry which is preliminary data.</text>
</comment>
<organism evidence="2">
    <name type="scientific">marine sediment metagenome</name>
    <dbReference type="NCBI Taxonomy" id="412755"/>
    <lineage>
        <taxon>unclassified sequences</taxon>
        <taxon>metagenomes</taxon>
        <taxon>ecological metagenomes</taxon>
    </lineage>
</organism>
<keyword evidence="1" id="KW-0812">Transmembrane</keyword>
<evidence type="ECO:0000313" key="2">
    <source>
        <dbReference type="EMBL" id="KKK65098.1"/>
    </source>
</evidence>